<keyword evidence="8" id="KW-1185">Reference proteome</keyword>
<evidence type="ECO:0000256" key="4">
    <source>
        <dbReference type="ARBA" id="ARBA00023163"/>
    </source>
</evidence>
<feature type="domain" description="HTH cro/C1-type" evidence="6">
    <location>
        <begin position="6"/>
        <end position="59"/>
    </location>
</feature>
<dbReference type="RefSeq" id="WP_122226505.1">
    <property type="nucleotide sequence ID" value="NZ_RDQO01000001.1"/>
</dbReference>
<organism evidence="7 8">
    <name type="scientific">Corticibacter populi</name>
    <dbReference type="NCBI Taxonomy" id="1550736"/>
    <lineage>
        <taxon>Bacteria</taxon>
        <taxon>Pseudomonadati</taxon>
        <taxon>Pseudomonadota</taxon>
        <taxon>Betaproteobacteria</taxon>
        <taxon>Burkholderiales</taxon>
        <taxon>Comamonadaceae</taxon>
        <taxon>Corticibacter</taxon>
    </lineage>
</organism>
<name>A0A3M6QZE4_9BURK</name>
<dbReference type="GO" id="GO:0003677">
    <property type="term" value="F:DNA binding"/>
    <property type="evidence" value="ECO:0007669"/>
    <property type="project" value="UniProtKB-KW"/>
</dbReference>
<dbReference type="PROSITE" id="PS50943">
    <property type="entry name" value="HTH_CROC1"/>
    <property type="match status" value="1"/>
</dbReference>
<evidence type="ECO:0000259" key="6">
    <source>
        <dbReference type="PROSITE" id="PS50943"/>
    </source>
</evidence>
<dbReference type="SUPFAM" id="SSF47413">
    <property type="entry name" value="lambda repressor-like DNA-binding domains"/>
    <property type="match status" value="1"/>
</dbReference>
<evidence type="ECO:0000313" key="7">
    <source>
        <dbReference type="EMBL" id="RMX08380.1"/>
    </source>
</evidence>
<evidence type="ECO:0000256" key="1">
    <source>
        <dbReference type="ARBA" id="ARBA00006157"/>
    </source>
</evidence>
<evidence type="ECO:0000256" key="5">
    <source>
        <dbReference type="SAM" id="MobiDB-lite"/>
    </source>
</evidence>
<keyword evidence="4" id="KW-0804">Transcription</keyword>
<accession>A0A3M6QZE4</accession>
<sequence length="90" mass="10301">MHPEEIKAALRIRGWSQVRIASDLNVTPASVHQVITGRVKSIRIREFICRILEKPVDAIWPLEAEERQAPFSERAPRHDIESIEKHGRAG</sequence>
<protein>
    <submittedName>
        <fullName evidence="7">Transcriptional regulator</fullName>
    </submittedName>
</protein>
<dbReference type="Proteomes" id="UP000278006">
    <property type="component" value="Unassembled WGS sequence"/>
</dbReference>
<keyword evidence="2" id="KW-0805">Transcription regulation</keyword>
<dbReference type="InterPro" id="IPR001387">
    <property type="entry name" value="Cro/C1-type_HTH"/>
</dbReference>
<keyword evidence="3" id="KW-0238">DNA-binding</keyword>
<evidence type="ECO:0000256" key="3">
    <source>
        <dbReference type="ARBA" id="ARBA00023125"/>
    </source>
</evidence>
<evidence type="ECO:0000313" key="8">
    <source>
        <dbReference type="Proteomes" id="UP000278006"/>
    </source>
</evidence>
<dbReference type="InterPro" id="IPR010982">
    <property type="entry name" value="Lambda_DNA-bd_dom_sf"/>
</dbReference>
<feature type="region of interest" description="Disordered" evidence="5">
    <location>
        <begin position="69"/>
        <end position="90"/>
    </location>
</feature>
<dbReference type="InterPro" id="IPR038722">
    <property type="entry name" value="Ner_HTH_dom"/>
</dbReference>
<dbReference type="Pfam" id="PF13693">
    <property type="entry name" value="HTH_35"/>
    <property type="match status" value="1"/>
</dbReference>
<dbReference type="OrthoDB" id="6692720at2"/>
<comment type="caution">
    <text evidence="7">The sequence shown here is derived from an EMBL/GenBank/DDBJ whole genome shotgun (WGS) entry which is preliminary data.</text>
</comment>
<dbReference type="AlphaFoldDB" id="A0A3M6QZE4"/>
<comment type="similarity">
    <text evidence="1">Belongs to the ner transcriptional regulatory family.</text>
</comment>
<dbReference type="EMBL" id="RDQO01000001">
    <property type="protein sequence ID" value="RMX08380.1"/>
    <property type="molecule type" value="Genomic_DNA"/>
</dbReference>
<reference evidence="7 8" key="1">
    <citation type="submission" date="2018-10" db="EMBL/GenBank/DDBJ databases">
        <title>Draft genome of Cortibacter populi DSM10536.</title>
        <authorList>
            <person name="Bernier A.-M."/>
            <person name="Bernard K."/>
        </authorList>
    </citation>
    <scope>NUCLEOTIDE SEQUENCE [LARGE SCALE GENOMIC DNA]</scope>
    <source>
        <strain evidence="7 8">DSM 105136</strain>
    </source>
</reference>
<proteinExistence type="inferred from homology"/>
<dbReference type="Gene3D" id="1.10.260.40">
    <property type="entry name" value="lambda repressor-like DNA-binding domains"/>
    <property type="match status" value="1"/>
</dbReference>
<gene>
    <name evidence="7" type="ORF">D8I35_04655</name>
</gene>
<evidence type="ECO:0000256" key="2">
    <source>
        <dbReference type="ARBA" id="ARBA00023015"/>
    </source>
</evidence>